<dbReference type="GO" id="GO:0008768">
    <property type="term" value="F:UDP-sugar diphosphatase activity"/>
    <property type="evidence" value="ECO:0007669"/>
    <property type="project" value="TreeGrafter"/>
</dbReference>
<dbReference type="Gene3D" id="3.90.780.10">
    <property type="entry name" value="5'-Nucleotidase, C-terminal domain"/>
    <property type="match status" value="1"/>
</dbReference>
<reference evidence="5 6" key="1">
    <citation type="submission" date="2016-09" db="EMBL/GenBank/DDBJ databases">
        <title>Genomic Taxonomy of the Vibrionaceae.</title>
        <authorList>
            <person name="Gonzalez-Castillo A."/>
            <person name="Gomez-Gil B."/>
            <person name="Enciso-Ibarra K."/>
        </authorList>
    </citation>
    <scope>NUCLEOTIDE SEQUENCE [LARGE SCALE GENOMIC DNA]</scope>
    <source>
        <strain evidence="5 6">CAIM 703</strain>
    </source>
</reference>
<dbReference type="GO" id="GO:0008253">
    <property type="term" value="F:5'-nucleotidase activity"/>
    <property type="evidence" value="ECO:0007669"/>
    <property type="project" value="TreeGrafter"/>
</dbReference>
<dbReference type="GO" id="GO:0000166">
    <property type="term" value="F:nucleotide binding"/>
    <property type="evidence" value="ECO:0007669"/>
    <property type="project" value="UniProtKB-KW"/>
</dbReference>
<dbReference type="AlphaFoldDB" id="A0A1Q9H9V9"/>
<organism evidence="5 6">
    <name type="scientific">Vibrio panuliri</name>
    <dbReference type="NCBI Taxonomy" id="1381081"/>
    <lineage>
        <taxon>Bacteria</taxon>
        <taxon>Pseudomonadati</taxon>
        <taxon>Pseudomonadota</taxon>
        <taxon>Gammaproteobacteria</taxon>
        <taxon>Vibrionales</taxon>
        <taxon>Vibrionaceae</taxon>
        <taxon>Vibrio</taxon>
    </lineage>
</organism>
<keyword evidence="2" id="KW-0378">Hydrolase</keyword>
<keyword evidence="2" id="KW-0547">Nucleotide-binding</keyword>
<dbReference type="OrthoDB" id="9803927at2"/>
<dbReference type="Pfam" id="PF00149">
    <property type="entry name" value="Metallophos"/>
    <property type="match status" value="1"/>
</dbReference>
<dbReference type="InterPro" id="IPR008334">
    <property type="entry name" value="5'-Nucleotdase_C"/>
</dbReference>
<protein>
    <submittedName>
        <fullName evidence="5">Bifunctional metallophosphatase/5'-nucleotidase</fullName>
    </submittedName>
</protein>
<dbReference type="GO" id="GO:0030288">
    <property type="term" value="C:outer membrane-bounded periplasmic space"/>
    <property type="evidence" value="ECO:0007669"/>
    <property type="project" value="TreeGrafter"/>
</dbReference>
<accession>A0A1Q9H9V9</accession>
<dbReference type="SUPFAM" id="SSF56300">
    <property type="entry name" value="Metallo-dependent phosphatases"/>
    <property type="match status" value="1"/>
</dbReference>
<dbReference type="PANTHER" id="PTHR11575">
    <property type="entry name" value="5'-NUCLEOTIDASE-RELATED"/>
    <property type="match status" value="1"/>
</dbReference>
<comment type="caution">
    <text evidence="5">The sequence shown here is derived from an EMBL/GenBank/DDBJ whole genome shotgun (WGS) entry which is preliminary data.</text>
</comment>
<evidence type="ECO:0000313" key="6">
    <source>
        <dbReference type="Proteomes" id="UP000186313"/>
    </source>
</evidence>
<sequence>MTKIKNRAIKLKVAHINDTHSYFDPTSLQLNINIDEAQASPFVSTGGFARIKTRVEALKQQAQQDNQGFLFLHAGDCFQGTLYFSLFKGEANSTLLNQLGLDAMAVGNHELDMGNLPVAEFAQRIDFPLLAGNWDLSNELHSKPLLLSGNPNVYSYKPSTQAAQWIVKHVDQEPVAIFSLALDKMADISNPDIDTPFVDAIKTAENTVKQIHKAGINKIILLSHMGYEADLDLPNHVAGISLIVGGHSHVLQGDFTQLGLGAADPYGMRVNNTYIVQAGFHSIALGHCDIEFDSNGRVNSFNGKNELLVGRRLFVDTSRSESWQARSYPVLRDLIDHHPNVVVCRKDPTIKLLLKERYQARVLELQQTYIAQTSRKLRHVRLPDEKGGSEIAPLVAQSFMHTMRKQGYLVDFAIHNAGGVRNSINPGSISVADIAGKVLPFLVPIGTYEIKGKFISRILEGAINNATNNGVDGTGSGSYPYTANLRFSYDAHAKLGERISQLEIKLNDQWQLVQPEQLYRGTSSAYTMKGKEGYEAILNMHNEGQVTNFSMADCFIEYLTDNPSILDSSSQSVDTIG</sequence>
<dbReference type="InterPro" id="IPR006179">
    <property type="entry name" value="5_nucleotidase/apyrase"/>
</dbReference>
<dbReference type="Gene3D" id="3.60.21.10">
    <property type="match status" value="1"/>
</dbReference>
<name>A0A1Q9H9V9_9VIBR</name>
<keyword evidence="1" id="KW-0732">Signal</keyword>
<evidence type="ECO:0000259" key="4">
    <source>
        <dbReference type="Pfam" id="PF02872"/>
    </source>
</evidence>
<gene>
    <name evidence="5" type="ORF">BIY22_13200</name>
</gene>
<evidence type="ECO:0000256" key="1">
    <source>
        <dbReference type="ARBA" id="ARBA00022729"/>
    </source>
</evidence>
<dbReference type="Pfam" id="PF02872">
    <property type="entry name" value="5_nucleotid_C"/>
    <property type="match status" value="1"/>
</dbReference>
<evidence type="ECO:0000256" key="2">
    <source>
        <dbReference type="RuleBase" id="RU362119"/>
    </source>
</evidence>
<evidence type="ECO:0000313" key="5">
    <source>
        <dbReference type="EMBL" id="OLQ85837.1"/>
    </source>
</evidence>
<feature type="domain" description="5'-Nucleotidase C-terminal" evidence="4">
    <location>
        <begin position="381"/>
        <end position="536"/>
    </location>
</feature>
<proteinExistence type="inferred from homology"/>
<dbReference type="STRING" id="1381081.BIY22_13200"/>
<dbReference type="InterPro" id="IPR004843">
    <property type="entry name" value="Calcineurin-like_PHP"/>
</dbReference>
<evidence type="ECO:0000259" key="3">
    <source>
        <dbReference type="Pfam" id="PF00149"/>
    </source>
</evidence>
<dbReference type="RefSeq" id="WP_075710764.1">
    <property type="nucleotide sequence ID" value="NZ_MJMJ01000045.1"/>
</dbReference>
<dbReference type="PRINTS" id="PR01607">
    <property type="entry name" value="APYRASEFAMLY"/>
</dbReference>
<dbReference type="Proteomes" id="UP000186313">
    <property type="component" value="Unassembled WGS sequence"/>
</dbReference>
<dbReference type="EMBL" id="MJMJ01000045">
    <property type="protein sequence ID" value="OLQ85837.1"/>
    <property type="molecule type" value="Genomic_DNA"/>
</dbReference>
<dbReference type="SUPFAM" id="SSF55816">
    <property type="entry name" value="5'-nucleotidase (syn. UDP-sugar hydrolase), C-terminal domain"/>
    <property type="match status" value="1"/>
</dbReference>
<feature type="domain" description="Calcineurin-like phosphoesterase" evidence="3">
    <location>
        <begin position="11"/>
        <end position="250"/>
    </location>
</feature>
<dbReference type="PANTHER" id="PTHR11575:SF24">
    <property type="entry name" value="5'-NUCLEOTIDASE"/>
    <property type="match status" value="1"/>
</dbReference>
<dbReference type="InterPro" id="IPR029052">
    <property type="entry name" value="Metallo-depent_PP-like"/>
</dbReference>
<dbReference type="GO" id="GO:0009166">
    <property type="term" value="P:nucleotide catabolic process"/>
    <property type="evidence" value="ECO:0007669"/>
    <property type="project" value="InterPro"/>
</dbReference>
<comment type="similarity">
    <text evidence="2">Belongs to the 5'-nucleotidase family.</text>
</comment>
<dbReference type="InterPro" id="IPR036907">
    <property type="entry name" value="5'-Nucleotdase_C_sf"/>
</dbReference>